<dbReference type="Pfam" id="PF00589">
    <property type="entry name" value="Phage_integrase"/>
    <property type="match status" value="1"/>
</dbReference>
<feature type="domain" description="Tyr recombinase" evidence="2">
    <location>
        <begin position="30"/>
        <end position="183"/>
    </location>
</feature>
<comment type="caution">
    <text evidence="3">The sequence shown here is derived from an EMBL/GenBank/DDBJ whole genome shotgun (WGS) entry which is preliminary data.</text>
</comment>
<dbReference type="EMBL" id="BAABGT010000072">
    <property type="protein sequence ID" value="GAA4552345.1"/>
    <property type="molecule type" value="Genomic_DNA"/>
</dbReference>
<organism evidence="3 4">
    <name type="scientific">Pseudonocardia xishanensis</name>
    <dbReference type="NCBI Taxonomy" id="630995"/>
    <lineage>
        <taxon>Bacteria</taxon>
        <taxon>Bacillati</taxon>
        <taxon>Actinomycetota</taxon>
        <taxon>Actinomycetes</taxon>
        <taxon>Pseudonocardiales</taxon>
        <taxon>Pseudonocardiaceae</taxon>
        <taxon>Pseudonocardia</taxon>
    </lineage>
</organism>
<dbReference type="InterPro" id="IPR002104">
    <property type="entry name" value="Integrase_catalytic"/>
</dbReference>
<keyword evidence="4" id="KW-1185">Reference proteome</keyword>
<dbReference type="Gene3D" id="1.10.443.10">
    <property type="entry name" value="Intergrase catalytic core"/>
    <property type="match status" value="1"/>
</dbReference>
<accession>A0ABP8RWK9</accession>
<dbReference type="InterPro" id="IPR013762">
    <property type="entry name" value="Integrase-like_cat_sf"/>
</dbReference>
<dbReference type="SUPFAM" id="SSF56349">
    <property type="entry name" value="DNA breaking-rejoining enzymes"/>
    <property type="match status" value="1"/>
</dbReference>
<keyword evidence="1" id="KW-0233">DNA recombination</keyword>
<dbReference type="Proteomes" id="UP001501598">
    <property type="component" value="Unassembled WGS sequence"/>
</dbReference>
<proteinExistence type="predicted"/>
<sequence length="183" mass="20629">MNGAFQRAVRWNWVSLNPVQLVEPPSRLPPDPDPPTVAEAVRLLDEAWLDPDWGTLVWFTMTTGLRRGELCGVRWSQVDLERGAVTINRAIARYDGVLVEKDTKSHQKRRLALDPQAIEILKEHRARAVERAASLGLTLRPDAFLFSLAPDNSTPMKPATVGQRSSRMAARVEIDTHLHCLRH</sequence>
<dbReference type="InterPro" id="IPR011010">
    <property type="entry name" value="DNA_brk_join_enz"/>
</dbReference>
<evidence type="ECO:0000313" key="4">
    <source>
        <dbReference type="Proteomes" id="UP001501598"/>
    </source>
</evidence>
<name>A0ABP8RWK9_9PSEU</name>
<evidence type="ECO:0000313" key="3">
    <source>
        <dbReference type="EMBL" id="GAA4552345.1"/>
    </source>
</evidence>
<evidence type="ECO:0000259" key="2">
    <source>
        <dbReference type="PROSITE" id="PS51898"/>
    </source>
</evidence>
<protein>
    <recommendedName>
        <fullName evidence="2">Tyr recombinase domain-containing protein</fullName>
    </recommendedName>
</protein>
<evidence type="ECO:0000256" key="1">
    <source>
        <dbReference type="ARBA" id="ARBA00023172"/>
    </source>
</evidence>
<reference evidence="4" key="1">
    <citation type="journal article" date="2019" name="Int. J. Syst. Evol. Microbiol.">
        <title>The Global Catalogue of Microorganisms (GCM) 10K type strain sequencing project: providing services to taxonomists for standard genome sequencing and annotation.</title>
        <authorList>
            <consortium name="The Broad Institute Genomics Platform"/>
            <consortium name="The Broad Institute Genome Sequencing Center for Infectious Disease"/>
            <person name="Wu L."/>
            <person name="Ma J."/>
        </authorList>
    </citation>
    <scope>NUCLEOTIDE SEQUENCE [LARGE SCALE GENOMIC DNA]</scope>
    <source>
        <strain evidence="4">JCM 17906</strain>
    </source>
</reference>
<gene>
    <name evidence="3" type="ORF">GCM10023175_45930</name>
</gene>
<dbReference type="PROSITE" id="PS51898">
    <property type="entry name" value="TYR_RECOMBINASE"/>
    <property type="match status" value="1"/>
</dbReference>